<sequence length="999" mass="111806">MATDAGQEDPNLLQSLPSYRPRFSPEAIMATWISKQIISGFESSQLSFVLPFFDPSSHDSPSQIGHDQTWIDSLIRSKTRTSFYLGEQTKIYVILTISKLPFVLDDDGSKNNGDDADQSSDEFIRSVLCNNLSFTLEANIIQDSHLDHRFGPSNQPSALVNAAKTAYLPNLSQPIQLFTSTYSHVSPNREASEPFAVNHSNILANSSHINQSSNHQVNLRIVNVDDQWFVVWETTCQIPHAFHSNPKSISISLSATISYYPFILHSSNHKPFLLSTLPFSQSPPPIEGQQFIHPPQQSPLDYGTTINLFEGMGRDLFVPLTYPSSSSSQLHSTHLPHQHRPHSKAGPINRIAHSYSSPKDSPNRNLLSSLEDCTPASPIERRQSAPSISSNCLPATHQLHQNFNVLGTDQNNPSTTPIHLIEKHHSLSIPLIEPLTVKARVAFVHDQIQSLESTIEKLAIHKDTLFIERERSTNFILMLEICHSSPNSNLDLDFLLENVSINIQDHSTLSEFDQFEPVSFQITPLLSENDPNCSQDPPNHSNISCRLAHHNQYNLIYSIKNKPADFLLHRAHDHLQSSLTTRAPISNFEFGLQNHNARVSTALYPSGFTDHKTLSESIPVGNAQLSKVVENVSDSSNQLFPNRHPFESLHKSKVIVDQSRQPQLNNVSYLLSVTVRGKMVVPENSHSSQVIEEEYLSTSVISSRWCTLFNPWQLSKPASLSLTRQSFDDNPRLNSNPPSNSHNQTDIHSLSVNQCNDLIQGQVAGSKLYCASNLLNTLNKSRHPLGTDQKQEVIPIGINSTRPSDIPSTRWLASHGSRASFNSKLSKRRLSIDLPIHQKPSGKMVSKTTITGSWMNEQLVAQVKLCKHQARFRILEEFSIEIIITNRCQQARGGFAISKYTNRKTDSDGLIVLDEPIEIGQLNVGESESGKIKMIGTQKGICQIEGIEILEKNNFHQTIQVETKDQVIMTSGNQNQISNKYQDRHSKFVLINPITILID</sequence>
<evidence type="ECO:0000313" key="2">
    <source>
        <dbReference type="EMBL" id="MBW0464302.1"/>
    </source>
</evidence>
<evidence type="ECO:0000256" key="1">
    <source>
        <dbReference type="SAM" id="MobiDB-lite"/>
    </source>
</evidence>
<dbReference type="AlphaFoldDB" id="A0A9Q3BFG0"/>
<keyword evidence="3" id="KW-1185">Reference proteome</keyword>
<accession>A0A9Q3BFG0</accession>
<name>A0A9Q3BFG0_9BASI</name>
<dbReference type="EMBL" id="AVOT02000749">
    <property type="protein sequence ID" value="MBW0464302.1"/>
    <property type="molecule type" value="Genomic_DNA"/>
</dbReference>
<dbReference type="Proteomes" id="UP000765509">
    <property type="component" value="Unassembled WGS sequence"/>
</dbReference>
<protein>
    <submittedName>
        <fullName evidence="2">Uncharacterized protein</fullName>
    </submittedName>
</protein>
<comment type="caution">
    <text evidence="2">The sequence shown here is derived from an EMBL/GenBank/DDBJ whole genome shotgun (WGS) entry which is preliminary data.</text>
</comment>
<proteinExistence type="predicted"/>
<reference evidence="2" key="1">
    <citation type="submission" date="2021-03" db="EMBL/GenBank/DDBJ databases">
        <title>Draft genome sequence of rust myrtle Austropuccinia psidii MF-1, a brazilian biotype.</title>
        <authorList>
            <person name="Quecine M.C."/>
            <person name="Pachon D.M.R."/>
            <person name="Bonatelli M.L."/>
            <person name="Correr F.H."/>
            <person name="Franceschini L.M."/>
            <person name="Leite T.F."/>
            <person name="Margarido G.R.A."/>
            <person name="Almeida C.A."/>
            <person name="Ferrarezi J.A."/>
            <person name="Labate C.A."/>
        </authorList>
    </citation>
    <scope>NUCLEOTIDE SEQUENCE</scope>
    <source>
        <strain evidence="2">MF-1</strain>
    </source>
</reference>
<feature type="region of interest" description="Disordered" evidence="1">
    <location>
        <begin position="725"/>
        <end position="746"/>
    </location>
</feature>
<organism evidence="2 3">
    <name type="scientific">Austropuccinia psidii MF-1</name>
    <dbReference type="NCBI Taxonomy" id="1389203"/>
    <lineage>
        <taxon>Eukaryota</taxon>
        <taxon>Fungi</taxon>
        <taxon>Dikarya</taxon>
        <taxon>Basidiomycota</taxon>
        <taxon>Pucciniomycotina</taxon>
        <taxon>Pucciniomycetes</taxon>
        <taxon>Pucciniales</taxon>
        <taxon>Sphaerophragmiaceae</taxon>
        <taxon>Austropuccinia</taxon>
    </lineage>
</organism>
<dbReference type="OrthoDB" id="2505893at2759"/>
<gene>
    <name evidence="2" type="ORF">O181_004017</name>
</gene>
<evidence type="ECO:0000313" key="3">
    <source>
        <dbReference type="Proteomes" id="UP000765509"/>
    </source>
</evidence>
<feature type="compositionally biased region" description="Low complexity" evidence="1">
    <location>
        <begin position="732"/>
        <end position="743"/>
    </location>
</feature>